<dbReference type="InterPro" id="IPR039261">
    <property type="entry name" value="FNR_nucleotide-bd"/>
</dbReference>
<sequence length="327" mass="35796">MSGKLNLRCIDINSPYCPCLLAETNHCVFCSHLKGENLCNCNWMGVCILYEKQWQYKNKEWLSFETDNGVRTEIETELSIEQLCENTYLLAFDVTSDLATAVDKPGAFVFLKKIGDPTFCHFPVGIMKVTGTTIQVVVETIGPKSARLFHDNNRKLLVRGPYFNGIFGQPWIDNINNGKILLVSGGMGQPPAIPIVRKLTSSANQVEAILAPGKIGCVFIDNELRDLGVKVTVVPSLRHTGMQIVAERLSNRGVLPDLIVSCGPDDQHYGVIAAMQTAGVNIPMAATNNATMCCGEGLCGSCERGTKGGQKVRTCKVQADYTEFIQD</sequence>
<name>A0A348APG6_9FIRM</name>
<dbReference type="Gene3D" id="3.40.50.80">
    <property type="entry name" value="Nucleotide-binding domain of ferredoxin-NADP reductase (FNR) module"/>
    <property type="match status" value="1"/>
</dbReference>
<dbReference type="PANTHER" id="PTHR43513">
    <property type="entry name" value="DIHYDROOROTATE DEHYDROGENASE B (NAD(+)), ELECTRON TRANSFER SUBUNIT"/>
    <property type="match status" value="1"/>
</dbReference>
<organism evidence="1 2">
    <name type="scientific">Methylomusa anaerophila</name>
    <dbReference type="NCBI Taxonomy" id="1930071"/>
    <lineage>
        <taxon>Bacteria</taxon>
        <taxon>Bacillati</taxon>
        <taxon>Bacillota</taxon>
        <taxon>Negativicutes</taxon>
        <taxon>Selenomonadales</taxon>
        <taxon>Sporomusaceae</taxon>
        <taxon>Methylomusa</taxon>
    </lineage>
</organism>
<dbReference type="InterPro" id="IPR050353">
    <property type="entry name" value="PyrK_electron_transfer"/>
</dbReference>
<dbReference type="InterPro" id="IPR006058">
    <property type="entry name" value="2Fe2S_fd_BS"/>
</dbReference>
<evidence type="ECO:0000313" key="2">
    <source>
        <dbReference type="Proteomes" id="UP000276437"/>
    </source>
</evidence>
<evidence type="ECO:0000313" key="1">
    <source>
        <dbReference type="EMBL" id="BBB92964.1"/>
    </source>
</evidence>
<dbReference type="Proteomes" id="UP000276437">
    <property type="component" value="Chromosome"/>
</dbReference>
<reference evidence="1 2" key="1">
    <citation type="journal article" date="2018" name="Int. J. Syst. Evol. Microbiol.">
        <title>Methylomusa anaerophila gen. nov., sp. nov., an anaerobic methanol-utilizing bacterium isolated from a microbial fuel cell.</title>
        <authorList>
            <person name="Amano N."/>
            <person name="Yamamuro A."/>
            <person name="Miyahara M."/>
            <person name="Kouzuma A."/>
            <person name="Abe T."/>
            <person name="Watanabe K."/>
        </authorList>
    </citation>
    <scope>NUCLEOTIDE SEQUENCE [LARGE SCALE GENOMIC DNA]</scope>
    <source>
        <strain evidence="1 2">MMFC1</strain>
    </source>
</reference>
<dbReference type="GO" id="GO:0051537">
    <property type="term" value="F:2 iron, 2 sulfur cluster binding"/>
    <property type="evidence" value="ECO:0007669"/>
    <property type="project" value="InterPro"/>
</dbReference>
<proteinExistence type="predicted"/>
<dbReference type="RefSeq" id="WP_126309849.1">
    <property type="nucleotide sequence ID" value="NZ_AP018449.1"/>
</dbReference>
<dbReference type="OrthoDB" id="9796486at2"/>
<dbReference type="PROSITE" id="PS00197">
    <property type="entry name" value="2FE2S_FER_1"/>
    <property type="match status" value="1"/>
</dbReference>
<accession>A0A348APG6</accession>
<gene>
    <name evidence="1" type="ORF">MAMMFC1_03672</name>
</gene>
<keyword evidence="2" id="KW-1185">Reference proteome</keyword>
<dbReference type="SUPFAM" id="SSF52343">
    <property type="entry name" value="Ferredoxin reductase-like, C-terminal NADP-linked domain"/>
    <property type="match status" value="1"/>
</dbReference>
<dbReference type="PANTHER" id="PTHR43513:SF3">
    <property type="entry name" value="DIHYDROOROTATE DEHYDROGENASE B (NAD(+)), ELECTRON TRANSFER SUBUNIT-RELATED"/>
    <property type="match status" value="1"/>
</dbReference>
<dbReference type="EMBL" id="AP018449">
    <property type="protein sequence ID" value="BBB92964.1"/>
    <property type="molecule type" value="Genomic_DNA"/>
</dbReference>
<dbReference type="KEGG" id="mana:MAMMFC1_03672"/>
<protein>
    <recommendedName>
        <fullName evidence="3">Dihydroorotate dehydrogenase B (NAD(+)), electron transfer subunit</fullName>
    </recommendedName>
</protein>
<evidence type="ECO:0008006" key="3">
    <source>
        <dbReference type="Google" id="ProtNLM"/>
    </source>
</evidence>
<dbReference type="AlphaFoldDB" id="A0A348APG6"/>